<keyword evidence="1" id="KW-0812">Transmembrane</keyword>
<feature type="transmembrane region" description="Helical" evidence="1">
    <location>
        <begin position="12"/>
        <end position="30"/>
    </location>
</feature>
<keyword evidence="1" id="KW-0472">Membrane</keyword>
<evidence type="ECO:0000313" key="2">
    <source>
        <dbReference type="EMBL" id="AJD82449.1"/>
    </source>
</evidence>
<dbReference type="EMBL" id="KP273225">
    <property type="protein sequence ID" value="AJD82449.1"/>
    <property type="molecule type" value="Genomic_DNA"/>
</dbReference>
<sequence length="96" mass="10936">MPTFDPSNWVDLLAYGIVAVPPTVAALAAWRKAKAAHYEMTNDHDSNIRHDIDDLGAEVREGFRELRKDIGGLRQELRIEREERIAGDRLRLVNGR</sequence>
<evidence type="ECO:0000313" key="3">
    <source>
        <dbReference type="Proteomes" id="UP000031723"/>
    </source>
</evidence>
<evidence type="ECO:0000256" key="1">
    <source>
        <dbReference type="SAM" id="Phobius"/>
    </source>
</evidence>
<protein>
    <submittedName>
        <fullName evidence="2">Minor tail protein</fullName>
    </submittedName>
</protein>
<gene>
    <name evidence="2" type="primary">31</name>
    <name evidence="2" type="ORF">SHEEN_31</name>
</gene>
<keyword evidence="3" id="KW-1185">Reference proteome</keyword>
<name>A0A0B5A3L9_9CAUD</name>
<dbReference type="KEGG" id="vg:26635410"/>
<dbReference type="Proteomes" id="UP000031723">
    <property type="component" value="Segment"/>
</dbReference>
<reference evidence="2 3" key="1">
    <citation type="submission" date="2014-12" db="EMBL/GenBank/DDBJ databases">
        <authorList>
            <person name="Cote D."/>
            <person name="Daigle Z."/>
            <person name="Borges K.M."/>
            <person name="Adams S.D."/>
            <person name="Alvey R.M."/>
            <person name="Barekzi N."/>
            <person name="Beal Z.N."/>
            <person name="Briggs L.A."/>
            <person name="Brown T."/>
            <person name="Coomans R.J."/>
            <person name="D'Elia T."/>
            <person name="Doss J.H."/>
            <person name="Ellsworth J.A."/>
            <person name="Ettinger W.F."/>
            <person name="Fox D.J."/>
            <person name="Gauthier D.T."/>
            <person name="Andriolo J.M."/>
            <person name="Grubb S."/>
            <person name="Gugssa A.H."/>
            <person name="Hauser C.R."/>
            <person name="Hull A.K."/>
            <person name="Jackson N."/>
            <person name="Kart M.U."/>
            <person name="Korey C.A."/>
            <person name="Makemson J."/>
            <person name="McKinney A.L."/>
            <person name="Nelson P.R."/>
            <person name="Newman R.H."/>
            <person name="Powell G."/>
            <person name="Rodriguez-Lanetty M."/>
            <person name="Royer D."/>
            <person name="Sabila M.H."/>
            <person name="Sadana R."/>
            <person name="Saha S."/>
            <person name="Sangster N."/>
            <person name="Slowan-Pomeroy T."/>
            <person name="Urbinati C.R."/>
            <person name="Ward R.E."/>
            <person name="Warner M."/>
            <person name="Williamson B."/>
            <person name="Biederman B."/>
            <person name="Cresawn S.G."/>
            <person name="Bowman C.A."/>
            <person name="Russell D.A."/>
            <person name="Pope W.H."/>
            <person name="Jacobs-Sera D."/>
            <person name="Hendrix R.W."/>
            <person name="Hatfull G.H."/>
        </authorList>
    </citation>
    <scope>NUCLEOTIDE SEQUENCE [LARGE SCALE GENOMIC DNA]</scope>
</reference>
<organism evidence="2 3">
    <name type="scientific">Mycobacterium phage Sheen</name>
    <dbReference type="NCBI Taxonomy" id="1589274"/>
    <lineage>
        <taxon>Viruses</taxon>
        <taxon>Duplodnaviria</taxon>
        <taxon>Heunggongvirae</taxon>
        <taxon>Uroviricota</taxon>
        <taxon>Caudoviricetes</taxon>
        <taxon>Sheenvirus</taxon>
        <taxon>Sheenvirus Sheen</taxon>
    </lineage>
</organism>
<accession>A0A0B5A3L9</accession>
<dbReference type="RefSeq" id="YP_009209068.1">
    <property type="nucleotide sequence ID" value="NC_028914.1"/>
</dbReference>
<dbReference type="GeneID" id="26635410"/>
<dbReference type="Pfam" id="PF10874">
    <property type="entry name" value="DUF2746"/>
    <property type="match status" value="1"/>
</dbReference>
<dbReference type="OrthoDB" id="26251at10239"/>
<keyword evidence="1" id="KW-1133">Transmembrane helix</keyword>
<dbReference type="InterPro" id="IPR022704">
    <property type="entry name" value="DUF2746"/>
</dbReference>
<proteinExistence type="predicted"/>